<organism evidence="2 3">
    <name type="scientific">Candidatus Limivivens intestinipullorum</name>
    <dbReference type="NCBI Taxonomy" id="2840858"/>
    <lineage>
        <taxon>Bacteria</taxon>
        <taxon>Bacillati</taxon>
        <taxon>Bacillota</taxon>
        <taxon>Clostridia</taxon>
        <taxon>Lachnospirales</taxon>
        <taxon>Lachnospiraceae</taxon>
        <taxon>Lachnospiraceae incertae sedis</taxon>
        <taxon>Candidatus Limivivens</taxon>
    </lineage>
</organism>
<protein>
    <recommendedName>
        <fullName evidence="1">Uroporphyrinogen decarboxylase (URO-D) domain-containing protein</fullName>
    </recommendedName>
</protein>
<evidence type="ECO:0000259" key="1">
    <source>
        <dbReference type="Pfam" id="PF01208"/>
    </source>
</evidence>
<reference evidence="2" key="2">
    <citation type="journal article" date="2021" name="PeerJ">
        <title>Extensive microbial diversity within the chicken gut microbiome revealed by metagenomics and culture.</title>
        <authorList>
            <person name="Gilroy R."/>
            <person name="Ravi A."/>
            <person name="Getino M."/>
            <person name="Pursley I."/>
            <person name="Horton D.L."/>
            <person name="Alikhan N.F."/>
            <person name="Baker D."/>
            <person name="Gharbi K."/>
            <person name="Hall N."/>
            <person name="Watson M."/>
            <person name="Adriaenssens E.M."/>
            <person name="Foster-Nyarko E."/>
            <person name="Jarju S."/>
            <person name="Secka A."/>
            <person name="Antonio M."/>
            <person name="Oren A."/>
            <person name="Chaudhuri R.R."/>
            <person name="La Ragione R."/>
            <person name="Hildebrand F."/>
            <person name="Pallen M.J."/>
        </authorList>
    </citation>
    <scope>NUCLEOTIDE SEQUENCE</scope>
    <source>
        <strain evidence="2">CHK190-19873</strain>
    </source>
</reference>
<gene>
    <name evidence="2" type="ORF">IAB44_09635</name>
</gene>
<dbReference type="Gene3D" id="3.20.20.210">
    <property type="match status" value="1"/>
</dbReference>
<feature type="domain" description="Uroporphyrinogen decarboxylase (URO-D)" evidence="1">
    <location>
        <begin position="194"/>
        <end position="380"/>
    </location>
</feature>
<evidence type="ECO:0000313" key="2">
    <source>
        <dbReference type="EMBL" id="HIS31788.1"/>
    </source>
</evidence>
<dbReference type="InterPro" id="IPR000257">
    <property type="entry name" value="Uroporphyrinogen_deCOase"/>
</dbReference>
<dbReference type="Pfam" id="PF01208">
    <property type="entry name" value="URO-D"/>
    <property type="match status" value="1"/>
</dbReference>
<dbReference type="GO" id="GO:0006779">
    <property type="term" value="P:porphyrin-containing compound biosynthetic process"/>
    <property type="evidence" value="ECO:0007669"/>
    <property type="project" value="InterPro"/>
</dbReference>
<evidence type="ECO:0000313" key="3">
    <source>
        <dbReference type="Proteomes" id="UP000823935"/>
    </source>
</evidence>
<sequence>MTNRERERMTLDFKKPEDRGSIEETFYPWVLTTQRYKTEGIPAEIADGAKDITNDIVGNKANQQEKYFPVAWAEGVMRYERYLGFDPVRRIHFVLPFRRFEEKVIEVNPEYTLKQDVFGRQLIRKKGSELDLEYKQIVESEDDWKRLMERGDRELETFTDEAIRQAYEPLKEAHDRGDYSIRLNLEGFFWTPRELMGFEPVLYAFYDQPELLHSINDYILKVYQEKMMKVIDILQPDVVYFMEDLSGKNGPMISPDCFNEFVGDYYRKLIPEMKARGVGNVFVDTDGEFSKLIPHFMDAGVDGFLPMDVNAGMNIVKVREMFPRLKFIGGFNKLKIEEGKDAIDREFERILPVIRGGGYIPGADHQVPPSAPLHLYQYYIEQLSKVMQQAGADIKE</sequence>
<reference evidence="2" key="1">
    <citation type="submission" date="2020-10" db="EMBL/GenBank/DDBJ databases">
        <authorList>
            <person name="Gilroy R."/>
        </authorList>
    </citation>
    <scope>NUCLEOTIDE SEQUENCE</scope>
    <source>
        <strain evidence="2">CHK190-19873</strain>
    </source>
</reference>
<name>A0A9D1JKJ8_9FIRM</name>
<accession>A0A9D1JKJ8</accession>
<dbReference type="EMBL" id="DVIQ01000056">
    <property type="protein sequence ID" value="HIS31788.1"/>
    <property type="molecule type" value="Genomic_DNA"/>
</dbReference>
<proteinExistence type="predicted"/>
<dbReference type="InterPro" id="IPR038071">
    <property type="entry name" value="UROD/MetE-like_sf"/>
</dbReference>
<dbReference type="Proteomes" id="UP000823935">
    <property type="component" value="Unassembled WGS sequence"/>
</dbReference>
<dbReference type="AlphaFoldDB" id="A0A9D1JKJ8"/>
<comment type="caution">
    <text evidence="2">The sequence shown here is derived from an EMBL/GenBank/DDBJ whole genome shotgun (WGS) entry which is preliminary data.</text>
</comment>
<dbReference type="SUPFAM" id="SSF51726">
    <property type="entry name" value="UROD/MetE-like"/>
    <property type="match status" value="1"/>
</dbReference>
<dbReference type="GO" id="GO:0004853">
    <property type="term" value="F:uroporphyrinogen decarboxylase activity"/>
    <property type="evidence" value="ECO:0007669"/>
    <property type="project" value="InterPro"/>
</dbReference>